<protein>
    <recommendedName>
        <fullName evidence="15">Integrase catalytic domain-containing protein</fullName>
    </recommendedName>
</protein>
<dbReference type="PROSITE" id="PS50994">
    <property type="entry name" value="INTEGRASE"/>
    <property type="match status" value="1"/>
</dbReference>
<keyword evidence="4" id="KW-0479">Metal-binding</keyword>
<dbReference type="PANTHER" id="PTHR42648">
    <property type="entry name" value="TRANSPOSASE, PUTATIVE-RELATED"/>
    <property type="match status" value="1"/>
</dbReference>
<dbReference type="GO" id="GO:0016787">
    <property type="term" value="F:hydrolase activity"/>
    <property type="evidence" value="ECO:0007669"/>
    <property type="project" value="UniProtKB-KW"/>
</dbReference>
<dbReference type="InterPro" id="IPR036397">
    <property type="entry name" value="RNaseH_sf"/>
</dbReference>
<dbReference type="AlphaFoldDB" id="A0A9Q3PD37"/>
<comment type="catalytic activity">
    <reaction evidence="13">
        <text>DNA(n) + a 2'-deoxyribonucleoside 5'-triphosphate = DNA(n+1) + diphosphate</text>
        <dbReference type="Rhea" id="RHEA:22508"/>
        <dbReference type="Rhea" id="RHEA-COMP:17339"/>
        <dbReference type="Rhea" id="RHEA-COMP:17340"/>
        <dbReference type="ChEBI" id="CHEBI:33019"/>
        <dbReference type="ChEBI" id="CHEBI:61560"/>
        <dbReference type="ChEBI" id="CHEBI:173112"/>
        <dbReference type="EC" id="2.7.7.49"/>
    </reaction>
</comment>
<evidence type="ECO:0000256" key="4">
    <source>
        <dbReference type="ARBA" id="ARBA00022723"/>
    </source>
</evidence>
<evidence type="ECO:0000256" key="9">
    <source>
        <dbReference type="ARBA" id="ARBA00022908"/>
    </source>
</evidence>
<keyword evidence="8" id="KW-0694">RNA-binding</keyword>
<name>A0A9Q3PD37_9BASI</name>
<dbReference type="GO" id="GO:0003723">
    <property type="term" value="F:RNA binding"/>
    <property type="evidence" value="ECO:0007669"/>
    <property type="project" value="UniProtKB-KW"/>
</dbReference>
<keyword evidence="3" id="KW-0540">Nuclease</keyword>
<keyword evidence="17" id="KW-1185">Reference proteome</keyword>
<dbReference type="GO" id="GO:0003887">
    <property type="term" value="F:DNA-directed DNA polymerase activity"/>
    <property type="evidence" value="ECO:0007669"/>
    <property type="project" value="UniProtKB-KW"/>
</dbReference>
<keyword evidence="11" id="KW-0808">Transferase</keyword>
<organism evidence="16 17">
    <name type="scientific">Austropuccinia psidii MF-1</name>
    <dbReference type="NCBI Taxonomy" id="1389203"/>
    <lineage>
        <taxon>Eukaryota</taxon>
        <taxon>Fungi</taxon>
        <taxon>Dikarya</taxon>
        <taxon>Basidiomycota</taxon>
        <taxon>Pucciniomycotina</taxon>
        <taxon>Pucciniomycetes</taxon>
        <taxon>Pucciniales</taxon>
        <taxon>Sphaerophragmiaceae</taxon>
        <taxon>Austropuccinia</taxon>
    </lineage>
</organism>
<evidence type="ECO:0000259" key="15">
    <source>
        <dbReference type="PROSITE" id="PS50994"/>
    </source>
</evidence>
<comment type="catalytic activity">
    <reaction evidence="14">
        <text>DNA(n) + a 2'-deoxyribonucleoside 5'-triphosphate = DNA(n+1) + diphosphate</text>
        <dbReference type="Rhea" id="RHEA:22508"/>
        <dbReference type="Rhea" id="RHEA-COMP:17339"/>
        <dbReference type="Rhea" id="RHEA-COMP:17340"/>
        <dbReference type="ChEBI" id="CHEBI:33019"/>
        <dbReference type="ChEBI" id="CHEBI:61560"/>
        <dbReference type="ChEBI" id="CHEBI:173112"/>
        <dbReference type="EC" id="2.7.7.7"/>
    </reaction>
</comment>
<dbReference type="Proteomes" id="UP000765509">
    <property type="component" value="Unassembled WGS sequence"/>
</dbReference>
<accession>A0A9Q3PD37</accession>
<reference evidence="16" key="1">
    <citation type="submission" date="2021-03" db="EMBL/GenBank/DDBJ databases">
        <title>Draft genome sequence of rust myrtle Austropuccinia psidii MF-1, a brazilian biotype.</title>
        <authorList>
            <person name="Quecine M.C."/>
            <person name="Pachon D.M.R."/>
            <person name="Bonatelli M.L."/>
            <person name="Correr F.H."/>
            <person name="Franceschini L.M."/>
            <person name="Leite T.F."/>
            <person name="Margarido G.R.A."/>
            <person name="Almeida C.A."/>
            <person name="Ferrarezi J.A."/>
            <person name="Labate C.A."/>
        </authorList>
    </citation>
    <scope>NUCLEOTIDE SEQUENCE</scope>
    <source>
        <strain evidence="16">MF-1</strain>
    </source>
</reference>
<dbReference type="InterPro" id="IPR012337">
    <property type="entry name" value="RNaseH-like_sf"/>
</dbReference>
<evidence type="ECO:0000256" key="1">
    <source>
        <dbReference type="ARBA" id="ARBA00022578"/>
    </source>
</evidence>
<dbReference type="Pfam" id="PF00665">
    <property type="entry name" value="rve"/>
    <property type="match status" value="1"/>
</dbReference>
<keyword evidence="9" id="KW-0229">DNA integration</keyword>
<keyword evidence="11" id="KW-0239">DNA-directed DNA polymerase</keyword>
<keyword evidence="1" id="KW-0815">Transposition</keyword>
<dbReference type="GO" id="GO:0006310">
    <property type="term" value="P:DNA recombination"/>
    <property type="evidence" value="ECO:0007669"/>
    <property type="project" value="UniProtKB-KW"/>
</dbReference>
<evidence type="ECO:0000256" key="10">
    <source>
        <dbReference type="ARBA" id="ARBA00022918"/>
    </source>
</evidence>
<keyword evidence="12" id="KW-0233">DNA recombination</keyword>
<comment type="caution">
    <text evidence="16">The sequence shown here is derived from an EMBL/GenBank/DDBJ whole genome shotgun (WGS) entry which is preliminary data.</text>
</comment>
<proteinExistence type="predicted"/>
<dbReference type="GO" id="GO:0005634">
    <property type="term" value="C:nucleus"/>
    <property type="evidence" value="ECO:0007669"/>
    <property type="project" value="UniProtKB-ARBA"/>
</dbReference>
<evidence type="ECO:0000313" key="16">
    <source>
        <dbReference type="EMBL" id="MBW0557628.1"/>
    </source>
</evidence>
<dbReference type="OrthoDB" id="3229173at2759"/>
<dbReference type="EMBL" id="AVOT02065584">
    <property type="protein sequence ID" value="MBW0557628.1"/>
    <property type="molecule type" value="Genomic_DNA"/>
</dbReference>
<evidence type="ECO:0000256" key="3">
    <source>
        <dbReference type="ARBA" id="ARBA00022722"/>
    </source>
</evidence>
<evidence type="ECO:0000256" key="11">
    <source>
        <dbReference type="ARBA" id="ARBA00022932"/>
    </source>
</evidence>
<evidence type="ECO:0000256" key="8">
    <source>
        <dbReference type="ARBA" id="ARBA00022884"/>
    </source>
</evidence>
<evidence type="ECO:0000256" key="6">
    <source>
        <dbReference type="ARBA" id="ARBA00022801"/>
    </source>
</evidence>
<gene>
    <name evidence="16" type="ORF">O181_097343</name>
</gene>
<dbReference type="PANTHER" id="PTHR42648:SF11">
    <property type="entry name" value="TRANSPOSON TY4-P GAG-POL POLYPROTEIN"/>
    <property type="match status" value="1"/>
</dbReference>
<sequence length="146" mass="16906">MHAKLKKKRHMKNLPSSNAPFSKIHMDTLEISPPRQQGYLYVLVLVDDFSWFNHIYLMTEKSKAEYHVKAFLNELYNKTELIPTYIHTDRGGEFDSKVFKSMLHEKGISLERGPPDLPQANGVAERFNHNLLSKIQCLLGQLKIPI</sequence>
<evidence type="ECO:0000256" key="12">
    <source>
        <dbReference type="ARBA" id="ARBA00023172"/>
    </source>
</evidence>
<keyword evidence="7" id="KW-0460">Magnesium</keyword>
<dbReference type="SUPFAM" id="SSF53098">
    <property type="entry name" value="Ribonuclease H-like"/>
    <property type="match status" value="1"/>
</dbReference>
<dbReference type="InterPro" id="IPR039537">
    <property type="entry name" value="Retrotran_Ty1/copia-like"/>
</dbReference>
<evidence type="ECO:0000256" key="2">
    <source>
        <dbReference type="ARBA" id="ARBA00022695"/>
    </source>
</evidence>
<dbReference type="Gene3D" id="3.30.420.10">
    <property type="entry name" value="Ribonuclease H-like superfamily/Ribonuclease H"/>
    <property type="match status" value="1"/>
</dbReference>
<evidence type="ECO:0000256" key="14">
    <source>
        <dbReference type="ARBA" id="ARBA00049244"/>
    </source>
</evidence>
<dbReference type="GO" id="GO:0015074">
    <property type="term" value="P:DNA integration"/>
    <property type="evidence" value="ECO:0007669"/>
    <property type="project" value="UniProtKB-KW"/>
</dbReference>
<dbReference type="GO" id="GO:0004519">
    <property type="term" value="F:endonuclease activity"/>
    <property type="evidence" value="ECO:0007669"/>
    <property type="project" value="UniProtKB-KW"/>
</dbReference>
<keyword evidence="6" id="KW-0378">Hydrolase</keyword>
<dbReference type="GO" id="GO:0046872">
    <property type="term" value="F:metal ion binding"/>
    <property type="evidence" value="ECO:0007669"/>
    <property type="project" value="UniProtKB-KW"/>
</dbReference>
<dbReference type="GO" id="GO:0032196">
    <property type="term" value="P:transposition"/>
    <property type="evidence" value="ECO:0007669"/>
    <property type="project" value="UniProtKB-KW"/>
</dbReference>
<evidence type="ECO:0000313" key="17">
    <source>
        <dbReference type="Proteomes" id="UP000765509"/>
    </source>
</evidence>
<evidence type="ECO:0000256" key="7">
    <source>
        <dbReference type="ARBA" id="ARBA00022842"/>
    </source>
</evidence>
<dbReference type="InterPro" id="IPR001584">
    <property type="entry name" value="Integrase_cat-core"/>
</dbReference>
<evidence type="ECO:0000256" key="13">
    <source>
        <dbReference type="ARBA" id="ARBA00048173"/>
    </source>
</evidence>
<dbReference type="GO" id="GO:0003964">
    <property type="term" value="F:RNA-directed DNA polymerase activity"/>
    <property type="evidence" value="ECO:0007669"/>
    <property type="project" value="UniProtKB-KW"/>
</dbReference>
<evidence type="ECO:0000256" key="5">
    <source>
        <dbReference type="ARBA" id="ARBA00022759"/>
    </source>
</evidence>
<keyword evidence="5" id="KW-0255">Endonuclease</keyword>
<keyword evidence="2" id="KW-0548">Nucleotidyltransferase</keyword>
<feature type="domain" description="Integrase catalytic" evidence="15">
    <location>
        <begin position="16"/>
        <end position="146"/>
    </location>
</feature>
<keyword evidence="10" id="KW-0695">RNA-directed DNA polymerase</keyword>